<name>A0A699WWM1_TANCI</name>
<reference evidence="2" key="1">
    <citation type="journal article" date="2019" name="Sci. Rep.">
        <title>Draft genome of Tanacetum cinerariifolium, the natural source of mosquito coil.</title>
        <authorList>
            <person name="Yamashiro T."/>
            <person name="Shiraishi A."/>
            <person name="Satake H."/>
            <person name="Nakayama K."/>
        </authorList>
    </citation>
    <scope>NUCLEOTIDE SEQUENCE</scope>
</reference>
<evidence type="ECO:0000256" key="1">
    <source>
        <dbReference type="SAM" id="MobiDB-lite"/>
    </source>
</evidence>
<accession>A0A699WWM1</accession>
<gene>
    <name evidence="2" type="ORF">Tci_920933</name>
</gene>
<organism evidence="2">
    <name type="scientific">Tanacetum cinerariifolium</name>
    <name type="common">Dalmatian daisy</name>
    <name type="synonym">Chrysanthemum cinerariifolium</name>
    <dbReference type="NCBI Taxonomy" id="118510"/>
    <lineage>
        <taxon>Eukaryota</taxon>
        <taxon>Viridiplantae</taxon>
        <taxon>Streptophyta</taxon>
        <taxon>Embryophyta</taxon>
        <taxon>Tracheophyta</taxon>
        <taxon>Spermatophyta</taxon>
        <taxon>Magnoliopsida</taxon>
        <taxon>eudicotyledons</taxon>
        <taxon>Gunneridae</taxon>
        <taxon>Pentapetalae</taxon>
        <taxon>asterids</taxon>
        <taxon>campanulids</taxon>
        <taxon>Asterales</taxon>
        <taxon>Asteraceae</taxon>
        <taxon>Asteroideae</taxon>
        <taxon>Anthemideae</taxon>
        <taxon>Anthemidinae</taxon>
        <taxon>Tanacetum</taxon>
    </lineage>
</organism>
<proteinExistence type="predicted"/>
<dbReference type="EMBL" id="BKCJ011733346">
    <property type="protein sequence ID" value="GFD48964.1"/>
    <property type="molecule type" value="Genomic_DNA"/>
</dbReference>
<protein>
    <submittedName>
        <fullName evidence="2">Uncharacterized protein</fullName>
    </submittedName>
</protein>
<evidence type="ECO:0000313" key="2">
    <source>
        <dbReference type="EMBL" id="GFD48964.1"/>
    </source>
</evidence>
<sequence>PPPLDAGRRLGRGPHHGWAQRAGVSGTGERAAFRGVLHSLLTRLKKKGSRATSPTANPNH</sequence>
<feature type="non-terminal residue" evidence="2">
    <location>
        <position position="1"/>
    </location>
</feature>
<dbReference type="AlphaFoldDB" id="A0A699WWM1"/>
<feature type="region of interest" description="Disordered" evidence="1">
    <location>
        <begin position="1"/>
        <end position="26"/>
    </location>
</feature>
<comment type="caution">
    <text evidence="2">The sequence shown here is derived from an EMBL/GenBank/DDBJ whole genome shotgun (WGS) entry which is preliminary data.</text>
</comment>